<dbReference type="Pfam" id="PF12833">
    <property type="entry name" value="HTH_18"/>
    <property type="match status" value="1"/>
</dbReference>
<dbReference type="PANTHER" id="PTHR46796:SF13">
    <property type="entry name" value="HTH-TYPE TRANSCRIPTIONAL ACTIVATOR RHAS"/>
    <property type="match status" value="1"/>
</dbReference>
<dbReference type="OrthoDB" id="511992at2"/>
<evidence type="ECO:0000313" key="5">
    <source>
        <dbReference type="EMBL" id="RXJ44456.1"/>
    </source>
</evidence>
<dbReference type="Gene3D" id="1.10.10.60">
    <property type="entry name" value="Homeodomain-like"/>
    <property type="match status" value="1"/>
</dbReference>
<dbReference type="InterPro" id="IPR046532">
    <property type="entry name" value="DUF6597"/>
</dbReference>
<dbReference type="PANTHER" id="PTHR46796">
    <property type="entry name" value="HTH-TYPE TRANSCRIPTIONAL ACTIVATOR RHAS-RELATED"/>
    <property type="match status" value="1"/>
</dbReference>
<evidence type="ECO:0000313" key="6">
    <source>
        <dbReference type="Proteomes" id="UP000289792"/>
    </source>
</evidence>
<dbReference type="EMBL" id="SDDZ01000017">
    <property type="protein sequence ID" value="RXJ44456.1"/>
    <property type="molecule type" value="Genomic_DNA"/>
</dbReference>
<protein>
    <submittedName>
        <fullName evidence="5">AraC family transcriptional regulator</fullName>
    </submittedName>
</protein>
<keyword evidence="2" id="KW-0238">DNA-binding</keyword>
<keyword evidence="3" id="KW-0804">Transcription</keyword>
<dbReference type="PROSITE" id="PS01124">
    <property type="entry name" value="HTH_ARAC_FAMILY_2"/>
    <property type="match status" value="1"/>
</dbReference>
<name>A0A4Q0XCY3_9FLAO</name>
<sequence>MFETYSPSIILQPYIAFFYTIKCHRSDYKNSISEFCMPSGYAHMGFHLRGLFYVVQNNKKQKLSRYYAVGQQTERYYINSDSNDVEFYGVTFQPTGLWHLFKPNMPLITNKAVATNSVLSCNLNEFTENFEAEQSTKSRIQLIENIFTERLSSTQPQQNVIDSAFQLIKENYGCCSIKSLIGQLGISERYLEKKFKTMVGITPTTYKRIVRFNFMLAEIKADTITDYQLLSALFNYYDFPHFSNDFKKYCGVSPSKFQVDRFDFLQEVMASKALLNRNQQNPS</sequence>
<feature type="domain" description="HTH araC/xylS-type" evidence="4">
    <location>
        <begin position="162"/>
        <end position="260"/>
    </location>
</feature>
<evidence type="ECO:0000256" key="1">
    <source>
        <dbReference type="ARBA" id="ARBA00023015"/>
    </source>
</evidence>
<comment type="caution">
    <text evidence="5">The sequence shown here is derived from an EMBL/GenBank/DDBJ whole genome shotgun (WGS) entry which is preliminary data.</text>
</comment>
<keyword evidence="6" id="KW-1185">Reference proteome</keyword>
<gene>
    <name evidence="5" type="ORF">ESZ48_17475</name>
</gene>
<dbReference type="GO" id="GO:0043565">
    <property type="term" value="F:sequence-specific DNA binding"/>
    <property type="evidence" value="ECO:0007669"/>
    <property type="project" value="InterPro"/>
</dbReference>
<evidence type="ECO:0000256" key="2">
    <source>
        <dbReference type="ARBA" id="ARBA00023125"/>
    </source>
</evidence>
<dbReference type="GO" id="GO:0003700">
    <property type="term" value="F:DNA-binding transcription factor activity"/>
    <property type="evidence" value="ECO:0007669"/>
    <property type="project" value="InterPro"/>
</dbReference>
<reference evidence="5 6" key="1">
    <citation type="submission" date="2019-01" db="EMBL/GenBank/DDBJ databases">
        <title>Genome sequence of the Antarctic species Gelidibacter gilvus ACAM 158(T).</title>
        <authorList>
            <person name="Bowman J.P."/>
        </authorList>
    </citation>
    <scope>NUCLEOTIDE SEQUENCE [LARGE SCALE GENOMIC DNA]</scope>
    <source>
        <strain evidence="5 6">IC158</strain>
    </source>
</reference>
<proteinExistence type="predicted"/>
<dbReference type="Pfam" id="PF20240">
    <property type="entry name" value="DUF6597"/>
    <property type="match status" value="1"/>
</dbReference>
<dbReference type="RefSeq" id="WP_129018795.1">
    <property type="nucleotide sequence ID" value="NZ_SDDZ01000017.1"/>
</dbReference>
<dbReference type="Proteomes" id="UP000289792">
    <property type="component" value="Unassembled WGS sequence"/>
</dbReference>
<keyword evidence="1" id="KW-0805">Transcription regulation</keyword>
<dbReference type="InterPro" id="IPR050204">
    <property type="entry name" value="AraC_XylS_family_regulators"/>
</dbReference>
<dbReference type="InterPro" id="IPR018060">
    <property type="entry name" value="HTH_AraC"/>
</dbReference>
<dbReference type="SMART" id="SM00342">
    <property type="entry name" value="HTH_ARAC"/>
    <property type="match status" value="1"/>
</dbReference>
<dbReference type="AlphaFoldDB" id="A0A4Q0XCY3"/>
<accession>A0A4Q0XCY3</accession>
<evidence type="ECO:0000259" key="4">
    <source>
        <dbReference type="PROSITE" id="PS01124"/>
    </source>
</evidence>
<organism evidence="5 6">
    <name type="scientific">Gelidibacter gilvus</name>
    <dbReference type="NCBI Taxonomy" id="59602"/>
    <lineage>
        <taxon>Bacteria</taxon>
        <taxon>Pseudomonadati</taxon>
        <taxon>Bacteroidota</taxon>
        <taxon>Flavobacteriia</taxon>
        <taxon>Flavobacteriales</taxon>
        <taxon>Flavobacteriaceae</taxon>
        <taxon>Gelidibacter</taxon>
    </lineage>
</organism>
<evidence type="ECO:0000256" key="3">
    <source>
        <dbReference type="ARBA" id="ARBA00023163"/>
    </source>
</evidence>